<dbReference type="InterPro" id="IPR052360">
    <property type="entry name" value="Transcr_Regulatory_Proteins"/>
</dbReference>
<keyword evidence="10" id="KW-1185">Reference proteome</keyword>
<feature type="domain" description="Zn(2)-C6 fungal-type" evidence="8">
    <location>
        <begin position="115"/>
        <end position="143"/>
    </location>
</feature>
<dbReference type="EMBL" id="FJOF01000010">
    <property type="protein sequence ID" value="CZR46775.1"/>
    <property type="molecule type" value="Genomic_DNA"/>
</dbReference>
<dbReference type="GeneID" id="42057091"/>
<dbReference type="PANTHER" id="PTHR36206">
    <property type="entry name" value="ASPERCRYPTIN BIOSYNTHESIS CLUSTER-SPECIFIC TRANSCRIPTION REGULATOR ATNN-RELATED"/>
    <property type="match status" value="1"/>
</dbReference>
<keyword evidence="3" id="KW-0805">Transcription regulation</keyword>
<dbReference type="InterPro" id="IPR036864">
    <property type="entry name" value="Zn2-C6_fun-type_DNA-bd_sf"/>
</dbReference>
<organism evidence="9 10">
    <name type="scientific">Fusarium proliferatum (strain ET1)</name>
    <name type="common">Orchid endophyte fungus</name>
    <dbReference type="NCBI Taxonomy" id="1227346"/>
    <lineage>
        <taxon>Eukaryota</taxon>
        <taxon>Fungi</taxon>
        <taxon>Dikarya</taxon>
        <taxon>Ascomycota</taxon>
        <taxon>Pezizomycotina</taxon>
        <taxon>Sordariomycetes</taxon>
        <taxon>Hypocreomycetidae</taxon>
        <taxon>Hypocreales</taxon>
        <taxon>Nectriaceae</taxon>
        <taxon>Fusarium</taxon>
        <taxon>Fusarium fujikuroi species complex</taxon>
    </lineage>
</organism>
<dbReference type="SMART" id="SM00066">
    <property type="entry name" value="GAL4"/>
    <property type="match status" value="1"/>
</dbReference>
<evidence type="ECO:0000256" key="4">
    <source>
        <dbReference type="ARBA" id="ARBA00023125"/>
    </source>
</evidence>
<dbReference type="PANTHER" id="PTHR36206:SF16">
    <property type="entry name" value="TRANSCRIPTION FACTOR DOMAIN-CONTAINING PROTEIN-RELATED"/>
    <property type="match status" value="1"/>
</dbReference>
<keyword evidence="6" id="KW-0539">Nucleus</keyword>
<proteinExistence type="predicted"/>
<dbReference type="AlphaFoldDB" id="A0A1L7W296"/>
<gene>
    <name evidence="9" type="ORF">FPRO_12226</name>
</gene>
<dbReference type="RefSeq" id="XP_031087309.1">
    <property type="nucleotide sequence ID" value="XM_031221784.1"/>
</dbReference>
<keyword evidence="7" id="KW-1133">Transmembrane helix</keyword>
<evidence type="ECO:0000256" key="6">
    <source>
        <dbReference type="ARBA" id="ARBA00023242"/>
    </source>
</evidence>
<feature type="transmembrane region" description="Helical" evidence="7">
    <location>
        <begin position="16"/>
        <end position="37"/>
    </location>
</feature>
<dbReference type="GO" id="GO:0008270">
    <property type="term" value="F:zinc ion binding"/>
    <property type="evidence" value="ECO:0007669"/>
    <property type="project" value="InterPro"/>
</dbReference>
<keyword evidence="5" id="KW-0804">Transcription</keyword>
<dbReference type="Pfam" id="PF00172">
    <property type="entry name" value="Zn_clus"/>
    <property type="match status" value="1"/>
</dbReference>
<protein>
    <recommendedName>
        <fullName evidence="8">Zn(2)-C6 fungal-type domain-containing protein</fullName>
    </recommendedName>
</protein>
<evidence type="ECO:0000256" key="7">
    <source>
        <dbReference type="SAM" id="Phobius"/>
    </source>
</evidence>
<dbReference type="PROSITE" id="PS51257">
    <property type="entry name" value="PROKAR_LIPOPROTEIN"/>
    <property type="match status" value="1"/>
</dbReference>
<evidence type="ECO:0000256" key="1">
    <source>
        <dbReference type="ARBA" id="ARBA00022723"/>
    </source>
</evidence>
<dbReference type="Proteomes" id="UP000183971">
    <property type="component" value="Unassembled WGS sequence"/>
</dbReference>
<keyword evidence="7" id="KW-0472">Membrane</keyword>
<reference evidence="10" key="1">
    <citation type="journal article" date="2016" name="Genome Biol. Evol.">
        <title>Comparative 'omics' of the Fusarium fujikuroi species complex highlights differences in genetic potential and metabolite synthesis.</title>
        <authorList>
            <person name="Niehaus E.-M."/>
            <person name="Muensterkoetter M."/>
            <person name="Proctor R.H."/>
            <person name="Brown D.W."/>
            <person name="Sharon A."/>
            <person name="Idan Y."/>
            <person name="Oren-Young L."/>
            <person name="Sieber C.M."/>
            <person name="Novak O."/>
            <person name="Pencik A."/>
            <person name="Tarkowska D."/>
            <person name="Hromadova K."/>
            <person name="Freeman S."/>
            <person name="Maymon M."/>
            <person name="Elazar M."/>
            <person name="Youssef S.A."/>
            <person name="El-Shabrawy E.S.M."/>
            <person name="Shalaby A.B.A."/>
            <person name="Houterman P."/>
            <person name="Brock N.L."/>
            <person name="Burkhardt I."/>
            <person name="Tsavkelova E.A."/>
            <person name="Dickschat J.S."/>
            <person name="Galuszka P."/>
            <person name="Gueldener U."/>
            <person name="Tudzynski B."/>
        </authorList>
    </citation>
    <scope>NUCLEOTIDE SEQUENCE [LARGE SCALE GENOMIC DNA]</scope>
    <source>
        <strain evidence="10">ET1</strain>
    </source>
</reference>
<keyword evidence="4" id="KW-0238">DNA-binding</keyword>
<dbReference type="GO" id="GO:0000981">
    <property type="term" value="F:DNA-binding transcription factor activity, RNA polymerase II-specific"/>
    <property type="evidence" value="ECO:0007669"/>
    <property type="project" value="InterPro"/>
</dbReference>
<evidence type="ECO:0000259" key="8">
    <source>
        <dbReference type="PROSITE" id="PS50048"/>
    </source>
</evidence>
<sequence length="319" mass="35269">MHCDNKYQFRQSLSIAWYWFPAGAACSVIGLFGEYLFKKIGDCNGCCDMRISRGVDNPRSIDQRSCALSLPTADVNLSLPYCCDICSSRMTAKADASESAKPKYRRASARKVRTGCRTCKIRHIKCDESRPQCRRCLTHGVICDGYAPIKPKVSPKKRDQEKSTVEACQDCDTLPPALCYTPLLPPVLLMKQCSMPRRNQSVVVLEELHHSSLPLSLASRVAENPDSELAPIKKQLPLRNDTKLPSIAELVQCTTISATSSQGSIPRVSQGFSLPKLADFLIESAGSSRLISLDRSCHGTDYDGSALLPRLRQPFRSPL</sequence>
<dbReference type="CDD" id="cd00067">
    <property type="entry name" value="GAL4"/>
    <property type="match status" value="1"/>
</dbReference>
<accession>A0A1L7W296</accession>
<dbReference type="VEuPathDB" id="FungiDB:FPRO_12226"/>
<dbReference type="PROSITE" id="PS50048">
    <property type="entry name" value="ZN2_CY6_FUNGAL_2"/>
    <property type="match status" value="1"/>
</dbReference>
<keyword evidence="1" id="KW-0479">Metal-binding</keyword>
<evidence type="ECO:0000313" key="9">
    <source>
        <dbReference type="EMBL" id="CZR46775.1"/>
    </source>
</evidence>
<dbReference type="PROSITE" id="PS00463">
    <property type="entry name" value="ZN2_CY6_FUNGAL_1"/>
    <property type="match status" value="1"/>
</dbReference>
<evidence type="ECO:0000313" key="10">
    <source>
        <dbReference type="Proteomes" id="UP000183971"/>
    </source>
</evidence>
<evidence type="ECO:0000256" key="2">
    <source>
        <dbReference type="ARBA" id="ARBA00022833"/>
    </source>
</evidence>
<keyword evidence="2" id="KW-0862">Zinc</keyword>
<keyword evidence="7" id="KW-0812">Transmembrane</keyword>
<comment type="caution">
    <text evidence="9">The sequence shown here is derived from an EMBL/GenBank/DDBJ whole genome shotgun (WGS) entry which is preliminary data.</text>
</comment>
<dbReference type="SUPFAM" id="SSF57701">
    <property type="entry name" value="Zn2/Cys6 DNA-binding domain"/>
    <property type="match status" value="1"/>
</dbReference>
<evidence type="ECO:0000256" key="3">
    <source>
        <dbReference type="ARBA" id="ARBA00023015"/>
    </source>
</evidence>
<dbReference type="GO" id="GO:0003677">
    <property type="term" value="F:DNA binding"/>
    <property type="evidence" value="ECO:0007669"/>
    <property type="project" value="UniProtKB-KW"/>
</dbReference>
<name>A0A1L7W296_FUSPR</name>
<dbReference type="InterPro" id="IPR001138">
    <property type="entry name" value="Zn2Cys6_DnaBD"/>
</dbReference>
<evidence type="ECO:0000256" key="5">
    <source>
        <dbReference type="ARBA" id="ARBA00023163"/>
    </source>
</evidence>
<dbReference type="Gene3D" id="4.10.240.10">
    <property type="entry name" value="Zn(2)-C6 fungal-type DNA-binding domain"/>
    <property type="match status" value="1"/>
</dbReference>